<evidence type="ECO:0008006" key="3">
    <source>
        <dbReference type="Google" id="ProtNLM"/>
    </source>
</evidence>
<dbReference type="GO" id="GO:0009214">
    <property type="term" value="P:cyclic nucleotide catabolic process"/>
    <property type="evidence" value="ECO:0007669"/>
    <property type="project" value="InterPro"/>
</dbReference>
<dbReference type="AlphaFoldDB" id="A0A9J6GNC3"/>
<dbReference type="GO" id="GO:0004113">
    <property type="term" value="F:2',3'-cyclic-nucleotide 3'-phosphodiesterase activity"/>
    <property type="evidence" value="ECO:0007669"/>
    <property type="project" value="InterPro"/>
</dbReference>
<proteinExistence type="predicted"/>
<name>A0A9J6GNC3_HAELO</name>
<dbReference type="EMBL" id="JABSTR010000008">
    <property type="protein sequence ID" value="KAH9377117.1"/>
    <property type="molecule type" value="Genomic_DNA"/>
</dbReference>
<keyword evidence="2" id="KW-1185">Reference proteome</keyword>
<comment type="caution">
    <text evidence="1">The sequence shown here is derived from an EMBL/GenBank/DDBJ whole genome shotgun (WGS) entry which is preliminary data.</text>
</comment>
<dbReference type="InterPro" id="IPR008431">
    <property type="entry name" value="CNPase"/>
</dbReference>
<accession>A0A9J6GNC3</accession>
<dbReference type="PANTHER" id="PTHR10156:SF0">
    <property type="entry name" value="2',3'-CYCLIC-NUCLEOTIDE 3'-PHOSPHODIESTERASE"/>
    <property type="match status" value="1"/>
</dbReference>
<gene>
    <name evidence="1" type="ORF">HPB48_008280</name>
</gene>
<dbReference type="OrthoDB" id="3231855at2759"/>
<protein>
    <recommendedName>
        <fullName evidence="3">2',3'-cyclic-nucleotide 3'-phosphodiesterase</fullName>
    </recommendedName>
</protein>
<dbReference type="Gene3D" id="3.40.50.300">
    <property type="entry name" value="P-loop containing nucleotide triphosphate hydrolases"/>
    <property type="match status" value="1"/>
</dbReference>
<evidence type="ECO:0000313" key="1">
    <source>
        <dbReference type="EMBL" id="KAH9377117.1"/>
    </source>
</evidence>
<dbReference type="GO" id="GO:0005737">
    <property type="term" value="C:cytoplasm"/>
    <property type="evidence" value="ECO:0007669"/>
    <property type="project" value="TreeGrafter"/>
</dbReference>
<dbReference type="Proteomes" id="UP000821853">
    <property type="component" value="Unassembled WGS sequence"/>
</dbReference>
<sequence>MTEVVKLLEVPYLKEEDTMAFLRTHGRVLFLVRGPPGAGKKPVRDEIKKLYPGSQDYCAEMFFQEDTTREWNNNSRTEAHELCQRKIEEFMAKDVPFIINFNTNIQVWEANRYLEMAARHSYTVILVNIPHHFILNTEILLQTNKDKPHDLSERYLSERLKIWEEVHPYATGWSPRPRDAAELLSRFRQIREALQNADPAMAPKDAVNSKVTPFALARICRFGHVKSDENYCESEKVKRAYGRKDTLTVFGYAIAKGFVFALVKLTGAQVLLTKGHECVDDGGNGEDQEDDLRRLREAKVTVYDWKEVRAEQDLAKFMAADAEHSLNIRFGSRINLTDLDQSTVTVIPLGGCDGKDFSYSQAVTSPWALLSSKLRSWISAEELSDRPATIAGIDVFGSPESADDACLLIDEAMVEVDAVFTGLYYPYTTA</sequence>
<dbReference type="VEuPathDB" id="VectorBase:HLOH_057906"/>
<dbReference type="InterPro" id="IPR027417">
    <property type="entry name" value="P-loop_NTPase"/>
</dbReference>
<dbReference type="GO" id="GO:0016020">
    <property type="term" value="C:membrane"/>
    <property type="evidence" value="ECO:0007669"/>
    <property type="project" value="InterPro"/>
</dbReference>
<dbReference type="PANTHER" id="PTHR10156">
    <property type="entry name" value="2',3'-CYCLIC-NUCLEOTIDE 3'-PHOSPHODIESTERASE"/>
    <property type="match status" value="1"/>
</dbReference>
<dbReference type="Gene3D" id="3.90.1740.10">
    <property type="entry name" value="2',3'-cyclic nucleotide 3'-phosphodiesterase superfamily"/>
    <property type="match status" value="1"/>
</dbReference>
<reference evidence="1 2" key="1">
    <citation type="journal article" date="2020" name="Cell">
        <title>Large-Scale Comparative Analyses of Tick Genomes Elucidate Their Genetic Diversity and Vector Capacities.</title>
        <authorList>
            <consortium name="Tick Genome and Microbiome Consortium (TIGMIC)"/>
            <person name="Jia N."/>
            <person name="Wang J."/>
            <person name="Shi W."/>
            <person name="Du L."/>
            <person name="Sun Y."/>
            <person name="Zhan W."/>
            <person name="Jiang J.F."/>
            <person name="Wang Q."/>
            <person name="Zhang B."/>
            <person name="Ji P."/>
            <person name="Bell-Sakyi L."/>
            <person name="Cui X.M."/>
            <person name="Yuan T.T."/>
            <person name="Jiang B.G."/>
            <person name="Yang W.F."/>
            <person name="Lam T.T."/>
            <person name="Chang Q.C."/>
            <person name="Ding S.J."/>
            <person name="Wang X.J."/>
            <person name="Zhu J.G."/>
            <person name="Ruan X.D."/>
            <person name="Zhao L."/>
            <person name="Wei J.T."/>
            <person name="Ye R.Z."/>
            <person name="Que T.C."/>
            <person name="Du C.H."/>
            <person name="Zhou Y.H."/>
            <person name="Cheng J.X."/>
            <person name="Dai P.F."/>
            <person name="Guo W.B."/>
            <person name="Han X.H."/>
            <person name="Huang E.J."/>
            <person name="Li L.F."/>
            <person name="Wei W."/>
            <person name="Gao Y.C."/>
            <person name="Liu J.Z."/>
            <person name="Shao H.Z."/>
            <person name="Wang X."/>
            <person name="Wang C.C."/>
            <person name="Yang T.C."/>
            <person name="Huo Q.B."/>
            <person name="Li W."/>
            <person name="Chen H.Y."/>
            <person name="Chen S.E."/>
            <person name="Zhou L.G."/>
            <person name="Ni X.B."/>
            <person name="Tian J.H."/>
            <person name="Sheng Y."/>
            <person name="Liu T."/>
            <person name="Pan Y.S."/>
            <person name="Xia L.Y."/>
            <person name="Li J."/>
            <person name="Zhao F."/>
            <person name="Cao W.C."/>
        </authorList>
    </citation>
    <scope>NUCLEOTIDE SEQUENCE [LARGE SCALE GENOMIC DNA]</scope>
    <source>
        <strain evidence="1">HaeL-2018</strain>
    </source>
</reference>
<dbReference type="OMA" id="ADEACCL"/>
<evidence type="ECO:0000313" key="2">
    <source>
        <dbReference type="Proteomes" id="UP000821853"/>
    </source>
</evidence>
<organism evidence="1 2">
    <name type="scientific">Haemaphysalis longicornis</name>
    <name type="common">Bush tick</name>
    <dbReference type="NCBI Taxonomy" id="44386"/>
    <lineage>
        <taxon>Eukaryota</taxon>
        <taxon>Metazoa</taxon>
        <taxon>Ecdysozoa</taxon>
        <taxon>Arthropoda</taxon>
        <taxon>Chelicerata</taxon>
        <taxon>Arachnida</taxon>
        <taxon>Acari</taxon>
        <taxon>Parasitiformes</taxon>
        <taxon>Ixodida</taxon>
        <taxon>Ixodoidea</taxon>
        <taxon>Ixodidae</taxon>
        <taxon>Haemaphysalinae</taxon>
        <taxon>Haemaphysalis</taxon>
    </lineage>
</organism>